<sequence length="315" mass="34918">MSDTLKIMLMAAASLLFAGLFVGVGLDADNYRYFLSRRTPRVLALIIAAVAIAQSSLVFQTITNNRILTPGIMGFDALYQVTQLLMVLLLGGLSVAMANVYLNFALSVAVMMLFSLLLFGFYFQKQQAGIMTLLLLGVIFGQLFGSLSSFFMMLLDPTEFALAQGKMFASFNNINNELVYLCLLPLALVVVLLYRQHRQLDVFWLERDNAISLGVDVKAVTKRVLLLVSVLVSVSTALVGPILFFGLLVANLTRQMCNSYQHRVLLVASSLLAVLMLLSGQWLLENLFALNTTLSVVINFFGGLYFLWLLIRQKI</sequence>
<organism evidence="10 11">
    <name type="scientific">Oceanisphaera psychrotolerans</name>
    <dbReference type="NCBI Taxonomy" id="1414654"/>
    <lineage>
        <taxon>Bacteria</taxon>
        <taxon>Pseudomonadati</taxon>
        <taxon>Pseudomonadota</taxon>
        <taxon>Gammaproteobacteria</taxon>
        <taxon>Aeromonadales</taxon>
        <taxon>Aeromonadaceae</taxon>
        <taxon>Oceanisphaera</taxon>
    </lineage>
</organism>
<name>A0A1J4QEQ1_9GAMM</name>
<keyword evidence="7" id="KW-0408">Iron</keyword>
<dbReference type="InterPro" id="IPR000522">
    <property type="entry name" value="ABC_transptr_permease_BtuC"/>
</dbReference>
<keyword evidence="6 9" id="KW-1133">Transmembrane helix</keyword>
<protein>
    <submittedName>
        <fullName evidence="10">ABC transporter permease</fullName>
    </submittedName>
</protein>
<feature type="transmembrane region" description="Helical" evidence="9">
    <location>
        <begin position="104"/>
        <end position="123"/>
    </location>
</feature>
<dbReference type="AlphaFoldDB" id="A0A1J4QEQ1"/>
<feature type="transmembrane region" description="Helical" evidence="9">
    <location>
        <begin position="129"/>
        <end position="155"/>
    </location>
</feature>
<evidence type="ECO:0000256" key="9">
    <source>
        <dbReference type="SAM" id="Phobius"/>
    </source>
</evidence>
<evidence type="ECO:0000256" key="4">
    <source>
        <dbReference type="ARBA" id="ARBA00022475"/>
    </source>
</evidence>
<keyword evidence="3" id="KW-0813">Transport</keyword>
<reference evidence="10 11" key="1">
    <citation type="submission" date="2016-07" db="EMBL/GenBank/DDBJ databases">
        <title>Draft Genome Sequence of Oceanisphaera psychrotolerans, isolated from coastal sediment samples.</title>
        <authorList>
            <person name="Zhuo S."/>
            <person name="Ruan Z."/>
        </authorList>
    </citation>
    <scope>NUCLEOTIDE SEQUENCE [LARGE SCALE GENOMIC DNA]</scope>
    <source>
        <strain evidence="10 11">LAM-WHM-ZC</strain>
    </source>
</reference>
<evidence type="ECO:0000256" key="3">
    <source>
        <dbReference type="ARBA" id="ARBA00022448"/>
    </source>
</evidence>
<keyword evidence="5 9" id="KW-0812">Transmembrane</keyword>
<feature type="transmembrane region" description="Helical" evidence="9">
    <location>
        <begin position="77"/>
        <end position="97"/>
    </location>
</feature>
<evidence type="ECO:0000256" key="6">
    <source>
        <dbReference type="ARBA" id="ARBA00022989"/>
    </source>
</evidence>
<dbReference type="InterPro" id="IPR037294">
    <property type="entry name" value="ABC_BtuC-like"/>
</dbReference>
<gene>
    <name evidence="10" type="ORF">BFR47_13000</name>
</gene>
<dbReference type="Proteomes" id="UP000243073">
    <property type="component" value="Unassembled WGS sequence"/>
</dbReference>
<evidence type="ECO:0000313" key="11">
    <source>
        <dbReference type="Proteomes" id="UP000243073"/>
    </source>
</evidence>
<dbReference type="STRING" id="1414654.BFR47_13000"/>
<dbReference type="GO" id="GO:0022857">
    <property type="term" value="F:transmembrane transporter activity"/>
    <property type="evidence" value="ECO:0007669"/>
    <property type="project" value="InterPro"/>
</dbReference>
<comment type="subcellular location">
    <subcellularLocation>
        <location evidence="1">Cell membrane</location>
        <topology evidence="1">Multi-pass membrane protein</topology>
    </subcellularLocation>
</comment>
<comment type="similarity">
    <text evidence="2">Belongs to the binding-protein-dependent transport system permease family. FecCD subfamily.</text>
</comment>
<comment type="caution">
    <text evidence="10">The sequence shown here is derived from an EMBL/GenBank/DDBJ whole genome shotgun (WGS) entry which is preliminary data.</text>
</comment>
<evidence type="ECO:0000256" key="8">
    <source>
        <dbReference type="ARBA" id="ARBA00023136"/>
    </source>
</evidence>
<dbReference type="EMBL" id="MDKE01000015">
    <property type="protein sequence ID" value="OIN10444.1"/>
    <property type="molecule type" value="Genomic_DNA"/>
</dbReference>
<proteinExistence type="inferred from homology"/>
<dbReference type="GO" id="GO:0033214">
    <property type="term" value="P:siderophore-iron import into cell"/>
    <property type="evidence" value="ECO:0007669"/>
    <property type="project" value="TreeGrafter"/>
</dbReference>
<keyword evidence="8 9" id="KW-0472">Membrane</keyword>
<evidence type="ECO:0000256" key="1">
    <source>
        <dbReference type="ARBA" id="ARBA00004651"/>
    </source>
</evidence>
<evidence type="ECO:0000313" key="10">
    <source>
        <dbReference type="EMBL" id="OIN10444.1"/>
    </source>
</evidence>
<dbReference type="SUPFAM" id="SSF81345">
    <property type="entry name" value="ABC transporter involved in vitamin B12 uptake, BtuC"/>
    <property type="match status" value="1"/>
</dbReference>
<dbReference type="PANTHER" id="PTHR30472:SF19">
    <property type="entry name" value="PETROBACTIN IMPORT SYSTEM PERMEASE PROTEIN YCLO"/>
    <property type="match status" value="1"/>
</dbReference>
<keyword evidence="4" id="KW-1003">Cell membrane</keyword>
<feature type="transmembrane region" description="Helical" evidence="9">
    <location>
        <begin position="176"/>
        <end position="194"/>
    </location>
</feature>
<dbReference type="GO" id="GO:0005886">
    <property type="term" value="C:plasma membrane"/>
    <property type="evidence" value="ECO:0007669"/>
    <property type="project" value="UniProtKB-SubCell"/>
</dbReference>
<feature type="transmembrane region" description="Helical" evidence="9">
    <location>
        <begin position="42"/>
        <end position="62"/>
    </location>
</feature>
<evidence type="ECO:0000256" key="7">
    <source>
        <dbReference type="ARBA" id="ARBA00023004"/>
    </source>
</evidence>
<evidence type="ECO:0000256" key="2">
    <source>
        <dbReference type="ARBA" id="ARBA00007935"/>
    </source>
</evidence>
<feature type="transmembrane region" description="Helical" evidence="9">
    <location>
        <begin position="224"/>
        <end position="252"/>
    </location>
</feature>
<dbReference type="Pfam" id="PF01032">
    <property type="entry name" value="FecCD"/>
    <property type="match status" value="1"/>
</dbReference>
<feature type="transmembrane region" description="Helical" evidence="9">
    <location>
        <begin position="264"/>
        <end position="284"/>
    </location>
</feature>
<accession>A0A1J4QEQ1</accession>
<feature type="transmembrane region" description="Helical" evidence="9">
    <location>
        <begin position="290"/>
        <end position="311"/>
    </location>
</feature>
<dbReference type="FunFam" id="1.10.3470.10:FF:000004">
    <property type="entry name" value="Iron compound ABC transporter, permease"/>
    <property type="match status" value="1"/>
</dbReference>
<keyword evidence="11" id="KW-1185">Reference proteome</keyword>
<dbReference type="Gene3D" id="1.10.3470.10">
    <property type="entry name" value="ABC transporter involved in vitamin B12 uptake, BtuC"/>
    <property type="match status" value="1"/>
</dbReference>
<dbReference type="PANTHER" id="PTHR30472">
    <property type="entry name" value="FERRIC ENTEROBACTIN TRANSPORT SYSTEM PERMEASE PROTEIN"/>
    <property type="match status" value="1"/>
</dbReference>
<feature type="transmembrane region" description="Helical" evidence="9">
    <location>
        <begin position="6"/>
        <end position="26"/>
    </location>
</feature>
<evidence type="ECO:0000256" key="5">
    <source>
        <dbReference type="ARBA" id="ARBA00022692"/>
    </source>
</evidence>
<dbReference type="OrthoDB" id="9796260at2"/>